<keyword evidence="5" id="KW-1185">Reference proteome</keyword>
<dbReference type="Proteomes" id="UP000792374">
    <property type="component" value="Genome"/>
</dbReference>
<organism evidence="4 5">
    <name type="scientific">Choristoneura rosaceana entomopoxvirus 'L'</name>
    <dbReference type="NCBI Taxonomy" id="1293539"/>
    <lineage>
        <taxon>Viruses</taxon>
        <taxon>Varidnaviria</taxon>
        <taxon>Bamfordvirae</taxon>
        <taxon>Nucleocytoviricota</taxon>
        <taxon>Pokkesviricetes</taxon>
        <taxon>Chitovirales</taxon>
        <taxon>Poxviridae</taxon>
        <taxon>Entomopoxvirinae</taxon>
        <taxon>Betaentomopoxvirus</taxon>
        <taxon>Betaentomopoxvirus crosaceana</taxon>
        <taxon>Choristoneura rosaceana entomopoxvirus</taxon>
    </lineage>
</organism>
<feature type="coiled-coil region" evidence="1">
    <location>
        <begin position="239"/>
        <end position="270"/>
    </location>
</feature>
<gene>
    <name evidence="4" type="ORF">CHREV_055</name>
</gene>
<dbReference type="GeneID" id="15613380"/>
<dbReference type="InterPro" id="IPR018306">
    <property type="entry name" value="Phage_T5_Orf172_DNA-bd"/>
</dbReference>
<dbReference type="EMBL" id="HF679133">
    <property type="protein sequence ID" value="CCU55957.1"/>
    <property type="molecule type" value="Genomic_DNA"/>
</dbReference>
<evidence type="ECO:0000259" key="3">
    <source>
        <dbReference type="Pfam" id="PF10553"/>
    </source>
</evidence>
<dbReference type="InterPro" id="IPR018879">
    <property type="entry name" value="MSV199_dom"/>
</dbReference>
<reference evidence="4" key="1">
    <citation type="journal article" date="2013" name="J. Virol.">
        <title>New Insights into the Evolution of Entomopoxvirinae from the Complete Genome Sequences of Four Entomopoxviruses Infecting Adoxophyes honmai, Choristoneura biennis, Choristoneura rosaceana, and Mythimna separata.</title>
        <authorList>
            <person name="Theze J."/>
            <person name="Takatsuka J."/>
            <person name="Li Z."/>
            <person name="Gallais J."/>
            <person name="Doucet D."/>
            <person name="Arif B."/>
            <person name="Nakai M."/>
            <person name="Herniou E.A."/>
        </authorList>
    </citation>
    <scope>NUCLEOTIDE SEQUENCE</scope>
</reference>
<feature type="domain" description="MSV199" evidence="3">
    <location>
        <begin position="74"/>
        <end position="216"/>
    </location>
</feature>
<proteinExistence type="predicted"/>
<accession>A0ABM9QK89</accession>
<keyword evidence="1" id="KW-0175">Coiled coil</keyword>
<evidence type="ECO:0000313" key="5">
    <source>
        <dbReference type="Proteomes" id="UP000792374"/>
    </source>
</evidence>
<dbReference type="RefSeq" id="YP_008004459.1">
    <property type="nucleotide sequence ID" value="NC_021249.1"/>
</dbReference>
<evidence type="ECO:0000259" key="2">
    <source>
        <dbReference type="Pfam" id="PF10544"/>
    </source>
</evidence>
<protein>
    <submittedName>
        <fullName evidence="4">N1R/p28-like protein</fullName>
    </submittedName>
</protein>
<feature type="domain" description="Bacteriophage T5 Orf172 DNA-binding" evidence="2">
    <location>
        <begin position="282"/>
        <end position="373"/>
    </location>
</feature>
<name>A0ABM9QK89_9POXV</name>
<dbReference type="Pfam" id="PF10544">
    <property type="entry name" value="T5orf172"/>
    <property type="match status" value="1"/>
</dbReference>
<evidence type="ECO:0000313" key="4">
    <source>
        <dbReference type="EMBL" id="CCU55957.1"/>
    </source>
</evidence>
<dbReference type="Pfam" id="PF10553">
    <property type="entry name" value="MSV199"/>
    <property type="match status" value="1"/>
</dbReference>
<sequence length="472" mass="57120">MEYINYKNQNIKIENNKYNTKDIFNALNYVNYEEHFGDNIDRYYSLKSLKKIFNDDDNERKLIKRIEENDNELMDIFTFMNRNNYDLKLGKWFKDIWFPLFEKKDVLITNDILCFIHYGISDIGSPGADKISRIKCHLIESLKQYGLNFKEIKYNDPLILNYKYIQNDIKNISPNNLSRKVWIILSVRNFKKLILSLRTKIADEIRDYYITLEEILYDYANYIYDHNIRINNIKEQEKFKELEYNKNKEINQLKQEKEKAERRSLRLKEKFIEEKKLKLEQIIYVSTSKSYAAQNRFKIGGVDNNNLLKPRLSTYNSRSAEGDEWYYNHIKNVNNYKQFENRFWSVMSSFRDKKDKEIIIMYYNNLLDIFNFIADNYNEDVDNFNKNVKVFIDNLDNDKYYVPEPFNIELVNICSIKNGKVDTKLIIGTKEVIVDEIKNYFKIKIELNELEIKRKDINDFIDTKYKFNKRDL</sequence>
<evidence type="ECO:0000256" key="1">
    <source>
        <dbReference type="SAM" id="Coils"/>
    </source>
</evidence>